<geneLocation type="plasmid" evidence="2">
    <name>pSA564-fus</name>
</geneLocation>
<evidence type="ECO:0000256" key="1">
    <source>
        <dbReference type="SAM" id="Phobius"/>
    </source>
</evidence>
<keyword evidence="2" id="KW-0614">Plasmid</keyword>
<keyword evidence="1" id="KW-1133">Transmembrane helix</keyword>
<dbReference type="AlphaFoldDB" id="A0A291R9V8"/>
<sequence length="99" mass="12007">MKIEHVFINFPNLYLILIWLINKIGLHFLNMILYKSFITITLKSNIFMFIFVDAFPFYSVILFIIACYFYIVSRQEETRFTRSKKRFIIIHNLSKIIES</sequence>
<accession>A0A291R9V8</accession>
<proteinExistence type="predicted"/>
<protein>
    <submittedName>
        <fullName evidence="2">Uncharacterized protein</fullName>
    </submittedName>
</protein>
<keyword evidence="1" id="KW-0812">Transmembrane</keyword>
<keyword evidence="1" id="KW-0472">Membrane</keyword>
<name>A0A291R9V8_STAAU</name>
<feature type="transmembrane region" description="Helical" evidence="1">
    <location>
        <begin position="46"/>
        <end position="72"/>
    </location>
</feature>
<organism evidence="2">
    <name type="scientific">Staphylococcus aureus</name>
    <dbReference type="NCBI Taxonomy" id="1280"/>
    <lineage>
        <taxon>Bacteria</taxon>
        <taxon>Bacillati</taxon>
        <taxon>Bacillota</taxon>
        <taxon>Bacilli</taxon>
        <taxon>Bacillales</taxon>
        <taxon>Staphylococcaceae</taxon>
        <taxon>Staphylococcus</taxon>
    </lineage>
</organism>
<feature type="transmembrane region" description="Helical" evidence="1">
    <location>
        <begin position="12"/>
        <end position="34"/>
    </location>
</feature>
<reference evidence="2" key="1">
    <citation type="submission" date="2017-08" db="EMBL/GenBank/DDBJ databases">
        <title>Staphylococcus aureus genetic determinants of fusidic acid resistance in Atopic Dermatitis.</title>
        <authorList>
            <person name="Edslev S.M."/>
        </authorList>
    </citation>
    <scope>NUCLEOTIDE SEQUENCE</scope>
    <source>
        <strain evidence="2">ST6</strain>
        <plasmid evidence="2">pSA564-fus</plasmid>
    </source>
</reference>
<dbReference type="EMBL" id="MF622050">
    <property type="protein sequence ID" value="ATL64018.1"/>
    <property type="molecule type" value="Genomic_DNA"/>
</dbReference>
<evidence type="ECO:0000313" key="2">
    <source>
        <dbReference type="EMBL" id="ATL64018.1"/>
    </source>
</evidence>